<comment type="caution">
    <text evidence="8">The sequence shown here is derived from an EMBL/GenBank/DDBJ whole genome shotgun (WGS) entry which is preliminary data.</text>
</comment>
<dbReference type="EMBL" id="QJKJ01009460">
    <property type="protein sequence ID" value="RDX76560.1"/>
    <property type="molecule type" value="Genomic_DNA"/>
</dbReference>
<dbReference type="GO" id="GO:0000139">
    <property type="term" value="C:Golgi membrane"/>
    <property type="evidence" value="ECO:0007669"/>
    <property type="project" value="UniProtKB-SubCell"/>
</dbReference>
<feature type="transmembrane region" description="Helical" evidence="7">
    <location>
        <begin position="174"/>
        <end position="192"/>
    </location>
</feature>
<dbReference type="GO" id="GO:0005789">
    <property type="term" value="C:endoplasmic reticulum membrane"/>
    <property type="evidence" value="ECO:0007669"/>
    <property type="project" value="TreeGrafter"/>
</dbReference>
<feature type="transmembrane region" description="Helical" evidence="7">
    <location>
        <begin position="139"/>
        <end position="162"/>
    </location>
</feature>
<sequence>MRIFCSCFALDIRSCVKQCEEIGCFGERCFPNCKFSLDEVPISHPWNMLEPIYVQWKKGDCQSDCKYHCMLDREKERELLNKDPVKFHDKWPFKRMYGIQEPASMGFSALNLAMHFHGWMSFFTLLYNKLPLKAGKKPYYEYANLWHVYGILSLNSWFWSVIFHSRYYELTKRLHYSSSVVLLGYSFILAILRSFNIKEEAIRVMIPAPMISFVTTHIMYLNSFKLDYEWNLKVCVLITVAQLATWAIWSGGSNHPSQWKLRFIVLIGSLAMSLEIYDFPPYQGLLDAHALKQAITIPLTCLWWSFIKDDATFLTSNHLTNSKKSK</sequence>
<dbReference type="AlphaFoldDB" id="A0A371FE79"/>
<keyword evidence="6 7" id="KW-0472">Membrane</keyword>
<evidence type="ECO:0000256" key="7">
    <source>
        <dbReference type="RuleBase" id="RU365066"/>
    </source>
</evidence>
<gene>
    <name evidence="8" type="primary">Pgap3</name>
    <name evidence="8" type="ORF">CR513_43433</name>
</gene>
<keyword evidence="2 7" id="KW-0337">GPI-anchor biosynthesis</keyword>
<evidence type="ECO:0000256" key="5">
    <source>
        <dbReference type="ARBA" id="ARBA00022989"/>
    </source>
</evidence>
<evidence type="ECO:0000256" key="6">
    <source>
        <dbReference type="ARBA" id="ARBA00023136"/>
    </source>
</evidence>
<dbReference type="PANTHER" id="PTHR13148">
    <property type="entry name" value="PER1-RELATED"/>
    <property type="match status" value="1"/>
</dbReference>
<organism evidence="8 9">
    <name type="scientific">Mucuna pruriens</name>
    <name type="common">Velvet bean</name>
    <name type="synonym">Dolichos pruriens</name>
    <dbReference type="NCBI Taxonomy" id="157652"/>
    <lineage>
        <taxon>Eukaryota</taxon>
        <taxon>Viridiplantae</taxon>
        <taxon>Streptophyta</taxon>
        <taxon>Embryophyta</taxon>
        <taxon>Tracheophyta</taxon>
        <taxon>Spermatophyta</taxon>
        <taxon>Magnoliopsida</taxon>
        <taxon>eudicotyledons</taxon>
        <taxon>Gunneridae</taxon>
        <taxon>Pentapetalae</taxon>
        <taxon>rosids</taxon>
        <taxon>fabids</taxon>
        <taxon>Fabales</taxon>
        <taxon>Fabaceae</taxon>
        <taxon>Papilionoideae</taxon>
        <taxon>50 kb inversion clade</taxon>
        <taxon>NPAAA clade</taxon>
        <taxon>indigoferoid/millettioid clade</taxon>
        <taxon>Phaseoleae</taxon>
        <taxon>Mucuna</taxon>
    </lineage>
</organism>
<evidence type="ECO:0000313" key="8">
    <source>
        <dbReference type="EMBL" id="RDX76560.1"/>
    </source>
</evidence>
<proteinExistence type="inferred from homology"/>
<keyword evidence="4" id="KW-0732">Signal</keyword>
<dbReference type="GO" id="GO:0006506">
    <property type="term" value="P:GPI anchor biosynthetic process"/>
    <property type="evidence" value="ECO:0007669"/>
    <property type="project" value="UniProtKB-KW"/>
</dbReference>
<dbReference type="PANTHER" id="PTHR13148:SF0">
    <property type="entry name" value="POST-GPI ATTACHMENT TO PROTEINS FACTOR 3"/>
    <property type="match status" value="1"/>
</dbReference>
<feature type="transmembrane region" description="Helical" evidence="7">
    <location>
        <begin position="230"/>
        <end position="249"/>
    </location>
</feature>
<keyword evidence="3 7" id="KW-0812">Transmembrane</keyword>
<feature type="non-terminal residue" evidence="8">
    <location>
        <position position="1"/>
    </location>
</feature>
<dbReference type="Proteomes" id="UP000257109">
    <property type="component" value="Unassembled WGS sequence"/>
</dbReference>
<dbReference type="OrthoDB" id="419770at2759"/>
<comment type="caution">
    <text evidence="7">Lacks conserved residue(s) required for the propagation of feature annotation.</text>
</comment>
<evidence type="ECO:0000256" key="1">
    <source>
        <dbReference type="ARBA" id="ARBA00004127"/>
    </source>
</evidence>
<reference evidence="8" key="1">
    <citation type="submission" date="2018-05" db="EMBL/GenBank/DDBJ databases">
        <title>Draft genome of Mucuna pruriens seed.</title>
        <authorList>
            <person name="Nnadi N.E."/>
            <person name="Vos R."/>
            <person name="Hasami M.H."/>
            <person name="Devisetty U.K."/>
            <person name="Aguiy J.C."/>
        </authorList>
    </citation>
    <scope>NUCLEOTIDE SEQUENCE [LARGE SCALE GENOMIC DNA]</scope>
    <source>
        <strain evidence="8">JCA_2017</strain>
    </source>
</reference>
<feature type="transmembrane region" description="Helical" evidence="7">
    <location>
        <begin position="105"/>
        <end position="127"/>
    </location>
</feature>
<keyword evidence="9" id="KW-1185">Reference proteome</keyword>
<evidence type="ECO:0000256" key="2">
    <source>
        <dbReference type="ARBA" id="ARBA00022502"/>
    </source>
</evidence>
<dbReference type="Pfam" id="PF04080">
    <property type="entry name" value="Per1"/>
    <property type="match status" value="1"/>
</dbReference>
<dbReference type="GO" id="GO:0016788">
    <property type="term" value="F:hydrolase activity, acting on ester bonds"/>
    <property type="evidence" value="ECO:0007669"/>
    <property type="project" value="TreeGrafter"/>
</dbReference>
<evidence type="ECO:0000256" key="3">
    <source>
        <dbReference type="ARBA" id="ARBA00022692"/>
    </source>
</evidence>
<evidence type="ECO:0000256" key="4">
    <source>
        <dbReference type="ARBA" id="ARBA00022729"/>
    </source>
</evidence>
<feature type="transmembrane region" description="Helical" evidence="7">
    <location>
        <begin position="204"/>
        <end position="224"/>
    </location>
</feature>
<comment type="subcellular location">
    <subcellularLocation>
        <location evidence="1">Endomembrane system</location>
        <topology evidence="1">Multi-pass membrane protein</topology>
    </subcellularLocation>
    <subcellularLocation>
        <location evidence="7">Golgi apparatus membrane</location>
        <topology evidence="7">Multi-pass membrane protein</topology>
    </subcellularLocation>
</comment>
<keyword evidence="7" id="KW-0333">Golgi apparatus</keyword>
<dbReference type="InterPro" id="IPR007217">
    <property type="entry name" value="Per1-like"/>
</dbReference>
<name>A0A371FE79_MUCPR</name>
<protein>
    <recommendedName>
        <fullName evidence="7">Post-GPI attachment to proteins factor 3</fullName>
    </recommendedName>
</protein>
<accession>A0A371FE79</accession>
<evidence type="ECO:0000313" key="9">
    <source>
        <dbReference type="Proteomes" id="UP000257109"/>
    </source>
</evidence>
<feature type="transmembrane region" description="Helical" evidence="7">
    <location>
        <begin position="261"/>
        <end position="277"/>
    </location>
</feature>
<comment type="similarity">
    <text evidence="7">Belongs to the PGAP3 family.</text>
</comment>
<dbReference type="STRING" id="157652.A0A371FE79"/>
<comment type="function">
    <text evidence="7">Involved in the lipid remodeling steps of GPI-anchor maturation.</text>
</comment>
<keyword evidence="5 7" id="KW-1133">Transmembrane helix</keyword>